<feature type="domain" description="Aldehyde dehydrogenase" evidence="7">
    <location>
        <begin position="20"/>
        <end position="474"/>
    </location>
</feature>
<dbReference type="Proteomes" id="UP000053411">
    <property type="component" value="Unassembled WGS sequence"/>
</dbReference>
<comment type="catalytic activity">
    <reaction evidence="4">
        <text>an aldehyde + NAD(+) + H2O = a carboxylate + NADH + 2 H(+)</text>
        <dbReference type="Rhea" id="RHEA:16185"/>
        <dbReference type="ChEBI" id="CHEBI:15377"/>
        <dbReference type="ChEBI" id="CHEBI:15378"/>
        <dbReference type="ChEBI" id="CHEBI:17478"/>
        <dbReference type="ChEBI" id="CHEBI:29067"/>
        <dbReference type="ChEBI" id="CHEBI:57540"/>
        <dbReference type="ChEBI" id="CHEBI:57945"/>
        <dbReference type="EC" id="1.2.1.3"/>
    </reaction>
</comment>
<proteinExistence type="inferred from homology"/>
<dbReference type="FunFam" id="3.40.605.10:FF:000007">
    <property type="entry name" value="NAD/NADP-dependent betaine aldehyde dehydrogenase"/>
    <property type="match status" value="1"/>
</dbReference>
<evidence type="ECO:0000313" key="8">
    <source>
        <dbReference type="EMBL" id="KIY01115.1"/>
    </source>
</evidence>
<dbReference type="InterPro" id="IPR016163">
    <property type="entry name" value="Ald_DH_C"/>
</dbReference>
<name>A0A0D2KD31_9EURO</name>
<evidence type="ECO:0000256" key="3">
    <source>
        <dbReference type="ARBA" id="ARBA00024226"/>
    </source>
</evidence>
<dbReference type="InterPro" id="IPR029510">
    <property type="entry name" value="Ald_DH_CS_GLU"/>
</dbReference>
<dbReference type="OrthoDB" id="310895at2759"/>
<dbReference type="EC" id="1.2.1.3" evidence="3"/>
<dbReference type="PROSITE" id="PS00687">
    <property type="entry name" value="ALDEHYDE_DEHYDR_GLU"/>
    <property type="match status" value="1"/>
</dbReference>
<protein>
    <recommendedName>
        <fullName evidence="3">aldehyde dehydrogenase (NAD(+))</fullName>
        <ecNumber evidence="3">1.2.1.3</ecNumber>
    </recommendedName>
</protein>
<reference evidence="8 9" key="1">
    <citation type="submission" date="2015-01" db="EMBL/GenBank/DDBJ databases">
        <title>The Genome Sequence of Fonsecaea multimorphosa CBS 102226.</title>
        <authorList>
            <consortium name="The Broad Institute Genomics Platform"/>
            <person name="Cuomo C."/>
            <person name="de Hoog S."/>
            <person name="Gorbushina A."/>
            <person name="Stielow B."/>
            <person name="Teixiera M."/>
            <person name="Abouelleil A."/>
            <person name="Chapman S.B."/>
            <person name="Priest M."/>
            <person name="Young S.K."/>
            <person name="Wortman J."/>
            <person name="Nusbaum C."/>
            <person name="Birren B."/>
        </authorList>
    </citation>
    <scope>NUCLEOTIDE SEQUENCE [LARGE SCALE GENOMIC DNA]</scope>
    <source>
        <strain evidence="8 9">CBS 102226</strain>
    </source>
</reference>
<dbReference type="Gene3D" id="3.40.605.10">
    <property type="entry name" value="Aldehyde Dehydrogenase, Chain A, domain 1"/>
    <property type="match status" value="1"/>
</dbReference>
<comment type="similarity">
    <text evidence="1 6">Belongs to the aldehyde dehydrogenase family.</text>
</comment>
<dbReference type="Gene3D" id="3.40.309.10">
    <property type="entry name" value="Aldehyde Dehydrogenase, Chain A, domain 2"/>
    <property type="match status" value="1"/>
</dbReference>
<evidence type="ECO:0000256" key="6">
    <source>
        <dbReference type="RuleBase" id="RU003345"/>
    </source>
</evidence>
<evidence type="ECO:0000313" key="9">
    <source>
        <dbReference type="Proteomes" id="UP000053411"/>
    </source>
</evidence>
<dbReference type="InterPro" id="IPR016161">
    <property type="entry name" value="Ald_DH/histidinol_DH"/>
</dbReference>
<accession>A0A0D2KD31</accession>
<keyword evidence="9" id="KW-1185">Reference proteome</keyword>
<organism evidence="8 9">
    <name type="scientific">Fonsecaea multimorphosa CBS 102226</name>
    <dbReference type="NCBI Taxonomy" id="1442371"/>
    <lineage>
        <taxon>Eukaryota</taxon>
        <taxon>Fungi</taxon>
        <taxon>Dikarya</taxon>
        <taxon>Ascomycota</taxon>
        <taxon>Pezizomycotina</taxon>
        <taxon>Eurotiomycetes</taxon>
        <taxon>Chaetothyriomycetidae</taxon>
        <taxon>Chaetothyriales</taxon>
        <taxon>Herpotrichiellaceae</taxon>
        <taxon>Fonsecaea</taxon>
    </lineage>
</organism>
<dbReference type="RefSeq" id="XP_016635237.1">
    <property type="nucleotide sequence ID" value="XM_016773180.1"/>
</dbReference>
<dbReference type="GO" id="GO:0004029">
    <property type="term" value="F:aldehyde dehydrogenase (NAD+) activity"/>
    <property type="evidence" value="ECO:0007669"/>
    <property type="project" value="UniProtKB-EC"/>
</dbReference>
<sequence>MASKYEGRLFIGGSLVSGMSGRTFPLKNPATNETIAEITVAEQQDVDKAVEAAAKAQPVWAATPAYQRGRILRKFADLVYQNREKIQKLDSLAMGKPLSSAKGELEEACNITNYFAGLVELADGQTSTNNNEHLNLTIRQPFGVVAAIIPWNFPALLFCHEIVPACGAGNAMILKTSEKAPLSGVFLGQLCHEAGIPPGVVNVISGAGETGALLSSHMQIRRISFTGSTRAGRAVMEAAAKSNIKDVALELGGKSPLIVFADASLDRAVECAVHSFTSNAGQTCTASTRLYVERTVASEFKQMMVDRIKKLNQGPPSATATDVGPQADSAQTAAIARFLEMGKAEGQILVGGKLASEIGDNFVQPTVVTGVGDDSEINREEVFGPVLVLHEFDNEDDVIRRANDSDYGLYASLFTTKINRALRVAKALEAGSVGVNVSSPYGAYELPFGGFKASGIGRQKGSDAVKAWTQEKTVYIHHG</sequence>
<evidence type="ECO:0000256" key="2">
    <source>
        <dbReference type="ARBA" id="ARBA00023002"/>
    </source>
</evidence>
<feature type="active site" evidence="5">
    <location>
        <position position="250"/>
    </location>
</feature>
<evidence type="ECO:0000256" key="4">
    <source>
        <dbReference type="ARBA" id="ARBA00049194"/>
    </source>
</evidence>
<dbReference type="GeneID" id="27708413"/>
<dbReference type="SUPFAM" id="SSF53720">
    <property type="entry name" value="ALDH-like"/>
    <property type="match status" value="1"/>
</dbReference>
<evidence type="ECO:0000256" key="1">
    <source>
        <dbReference type="ARBA" id="ARBA00009986"/>
    </source>
</evidence>
<dbReference type="Pfam" id="PF00171">
    <property type="entry name" value="Aldedh"/>
    <property type="match status" value="1"/>
</dbReference>
<keyword evidence="2 6" id="KW-0560">Oxidoreductase</keyword>
<dbReference type="STRING" id="1442371.A0A0D2KD31"/>
<dbReference type="PANTHER" id="PTHR11699">
    <property type="entry name" value="ALDEHYDE DEHYDROGENASE-RELATED"/>
    <property type="match status" value="1"/>
</dbReference>
<dbReference type="InterPro" id="IPR015590">
    <property type="entry name" value="Aldehyde_DH_dom"/>
</dbReference>
<dbReference type="VEuPathDB" id="FungiDB:Z520_02667"/>
<evidence type="ECO:0000259" key="7">
    <source>
        <dbReference type="Pfam" id="PF00171"/>
    </source>
</evidence>
<evidence type="ECO:0000256" key="5">
    <source>
        <dbReference type="PROSITE-ProRule" id="PRU10007"/>
    </source>
</evidence>
<gene>
    <name evidence="8" type="ORF">Z520_02667</name>
</gene>
<dbReference type="FunFam" id="3.40.309.10:FF:000012">
    <property type="entry name" value="Betaine aldehyde dehydrogenase"/>
    <property type="match status" value="1"/>
</dbReference>
<dbReference type="EMBL" id="KN848065">
    <property type="protein sequence ID" value="KIY01115.1"/>
    <property type="molecule type" value="Genomic_DNA"/>
</dbReference>
<dbReference type="AlphaFoldDB" id="A0A0D2KD31"/>
<dbReference type="InterPro" id="IPR016162">
    <property type="entry name" value="Ald_DH_N"/>
</dbReference>